<dbReference type="eggNOG" id="COG0145">
    <property type="taxonomic scope" value="Bacteria"/>
</dbReference>
<dbReference type="GO" id="GO:0005829">
    <property type="term" value="C:cytosol"/>
    <property type="evidence" value="ECO:0007669"/>
    <property type="project" value="TreeGrafter"/>
</dbReference>
<dbReference type="PATRIC" id="fig|1068978.7.peg.4127"/>
<dbReference type="STRING" id="1068978.AMETH_3860"/>
<dbReference type="Proteomes" id="UP000062973">
    <property type="component" value="Chromosome"/>
</dbReference>
<evidence type="ECO:0000313" key="5">
    <source>
        <dbReference type="Proteomes" id="UP000062973"/>
    </source>
</evidence>
<dbReference type="InterPro" id="IPR045079">
    <property type="entry name" value="Oxoprolinase-like"/>
</dbReference>
<proteinExistence type="predicted"/>
<reference evidence="4 5" key="1">
    <citation type="submission" date="2014-07" db="EMBL/GenBank/DDBJ databases">
        <title>Whole Genome Sequence of the Amycolatopsis methanolica 239.</title>
        <authorList>
            <person name="Tang B."/>
        </authorList>
    </citation>
    <scope>NUCLEOTIDE SEQUENCE [LARGE SCALE GENOMIC DNA]</scope>
    <source>
        <strain evidence="4 5">239</strain>
    </source>
</reference>
<dbReference type="GO" id="GO:0006749">
    <property type="term" value="P:glutathione metabolic process"/>
    <property type="evidence" value="ECO:0007669"/>
    <property type="project" value="TreeGrafter"/>
</dbReference>
<dbReference type="Pfam" id="PF05378">
    <property type="entry name" value="Hydant_A_N"/>
    <property type="match status" value="1"/>
</dbReference>
<dbReference type="EMBL" id="CP009110">
    <property type="protein sequence ID" value="AIJ23952.1"/>
    <property type="molecule type" value="Genomic_DNA"/>
</dbReference>
<sequence length="676" mass="71148">MEIVAGIDVGGTFTDVLLHHPGTGELRLAKVFSTPGRQADGLLTGLRQFDVPLGELDAVVHGTTVATNAVLERKGSRTALVTTRGFRDVLELRRRDRPTTYGLTGAYRPLVPRSRSFEVDERVDADGRVVEPLSAGSVRAVADALRAAEVESVAVCLLNSYANADHERTLAHELRRLLPDVEVTASYEVCPEPGEFERATTTVVNAFVRAPMSRYLGAVQERLKHEGFARDVQVMQSNGGLIPARRAGELAVRTLLSGPAAGTVAAAAFGEAAGLPDVISCDMGGTSFDVALIPGGRPAVTAESAIDYGIPIKVPMIDITTIGAGGGSIASVDRAGILQVGPESAGSDPGPACYGRGGTRPTVTDANIVLGRISAEQRLGTQDGFTLDRDAAVEAVRAHVAEPLGLDVTAAALAIIRFANEKMANAIRMVSVDKGHDPREFALVGFGGAGPMHVAELARAVGATTVLVPPHPGALSAYGCLIADVKYDYVTAVGSEVDDCTAGGIERILADQAELGRKTLEADGFGDEDIAVEHVAEMSFAKQLYSIRVPLGGDREAWTPAKLTEEFHREYLAIYQGRNPSGSIRLISLRTVVAGKRKPVEQVVTTPGEHPAPRERTVVFADGSHTVPVLGREHLRPGEVLAGPAIVEQSDTTIVLPPATTTTVHSNGSLIVKVAS</sequence>
<dbReference type="InterPro" id="IPR002821">
    <property type="entry name" value="Hydantoinase_A"/>
</dbReference>
<keyword evidence="5" id="KW-1185">Reference proteome</keyword>
<evidence type="ECO:0000259" key="1">
    <source>
        <dbReference type="Pfam" id="PF01968"/>
    </source>
</evidence>
<protein>
    <submittedName>
        <fullName evidence="4">Hydantoinase/oxoprolinase</fullName>
    </submittedName>
</protein>
<dbReference type="AlphaFoldDB" id="A0A076N1W3"/>
<accession>A0A076N1W3</accession>
<dbReference type="Pfam" id="PF19278">
    <property type="entry name" value="Hydant_A_C"/>
    <property type="match status" value="1"/>
</dbReference>
<dbReference type="PANTHER" id="PTHR11365">
    <property type="entry name" value="5-OXOPROLINASE RELATED"/>
    <property type="match status" value="1"/>
</dbReference>
<evidence type="ECO:0000259" key="3">
    <source>
        <dbReference type="Pfam" id="PF19278"/>
    </source>
</evidence>
<dbReference type="InterPro" id="IPR049517">
    <property type="entry name" value="ACX-like_C"/>
</dbReference>
<dbReference type="GO" id="GO:0017168">
    <property type="term" value="F:5-oxoprolinase (ATP-hydrolyzing) activity"/>
    <property type="evidence" value="ECO:0007669"/>
    <property type="project" value="TreeGrafter"/>
</dbReference>
<feature type="domain" description="Hydantoinase/oxoprolinase N-terminal" evidence="2">
    <location>
        <begin position="6"/>
        <end position="176"/>
    </location>
</feature>
<feature type="domain" description="Acetophenone carboxylase-like C-terminal" evidence="3">
    <location>
        <begin position="508"/>
        <end position="665"/>
    </location>
</feature>
<dbReference type="KEGG" id="amq:AMETH_3860"/>
<evidence type="ECO:0000259" key="2">
    <source>
        <dbReference type="Pfam" id="PF05378"/>
    </source>
</evidence>
<dbReference type="OrthoDB" id="9768323at2"/>
<dbReference type="InterPro" id="IPR008040">
    <property type="entry name" value="Hydant_A_N"/>
</dbReference>
<dbReference type="SUPFAM" id="SSF53067">
    <property type="entry name" value="Actin-like ATPase domain"/>
    <property type="match status" value="1"/>
</dbReference>
<organism evidence="4 5">
    <name type="scientific">Amycolatopsis methanolica 239</name>
    <dbReference type="NCBI Taxonomy" id="1068978"/>
    <lineage>
        <taxon>Bacteria</taxon>
        <taxon>Bacillati</taxon>
        <taxon>Actinomycetota</taxon>
        <taxon>Actinomycetes</taxon>
        <taxon>Pseudonocardiales</taxon>
        <taxon>Pseudonocardiaceae</taxon>
        <taxon>Amycolatopsis</taxon>
        <taxon>Amycolatopsis methanolica group</taxon>
    </lineage>
</organism>
<evidence type="ECO:0000313" key="4">
    <source>
        <dbReference type="EMBL" id="AIJ23952.1"/>
    </source>
</evidence>
<name>A0A076N1W3_AMYME</name>
<dbReference type="Pfam" id="PF01968">
    <property type="entry name" value="Hydantoinase_A"/>
    <property type="match status" value="1"/>
</dbReference>
<dbReference type="PANTHER" id="PTHR11365:SF23">
    <property type="entry name" value="HYPOTHETICAL 5-OXOPROLINASE (EUROFUNG)-RELATED"/>
    <property type="match status" value="1"/>
</dbReference>
<dbReference type="RefSeq" id="WP_017982785.1">
    <property type="nucleotide sequence ID" value="NZ_AQUL01000001.1"/>
</dbReference>
<feature type="domain" description="Hydantoinase A/oxoprolinase" evidence="1">
    <location>
        <begin position="198"/>
        <end position="488"/>
    </location>
</feature>
<dbReference type="HOGENOM" id="CLU_002157_1_2_11"/>
<gene>
    <name evidence="4" type="ORF">AMETH_3860</name>
</gene>
<dbReference type="InterPro" id="IPR043129">
    <property type="entry name" value="ATPase_NBD"/>
</dbReference>